<feature type="transmembrane region" description="Helical" evidence="5">
    <location>
        <begin position="105"/>
        <end position="128"/>
    </location>
</feature>
<dbReference type="InterPro" id="IPR050638">
    <property type="entry name" value="AA-Vitamin_Transporters"/>
</dbReference>
<feature type="transmembrane region" description="Helical" evidence="5">
    <location>
        <begin position="140"/>
        <end position="158"/>
    </location>
</feature>
<feature type="domain" description="EamA" evidence="6">
    <location>
        <begin position="166"/>
        <end position="301"/>
    </location>
</feature>
<dbReference type="PANTHER" id="PTHR32322:SF9">
    <property type="entry name" value="AMINO-ACID METABOLITE EFFLUX PUMP-RELATED"/>
    <property type="match status" value="1"/>
</dbReference>
<name>A0ABU0IZI6_9HYPH</name>
<keyword evidence="8" id="KW-1185">Reference proteome</keyword>
<evidence type="ECO:0000256" key="1">
    <source>
        <dbReference type="ARBA" id="ARBA00004141"/>
    </source>
</evidence>
<keyword evidence="3 5" id="KW-1133">Transmembrane helix</keyword>
<dbReference type="InterPro" id="IPR000620">
    <property type="entry name" value="EamA_dom"/>
</dbReference>
<feature type="domain" description="EamA" evidence="6">
    <location>
        <begin position="22"/>
        <end position="152"/>
    </location>
</feature>
<accession>A0ABU0IZI6</accession>
<keyword evidence="2 5" id="KW-0812">Transmembrane</keyword>
<evidence type="ECO:0000256" key="4">
    <source>
        <dbReference type="ARBA" id="ARBA00023136"/>
    </source>
</evidence>
<dbReference type="Pfam" id="PF00892">
    <property type="entry name" value="EamA"/>
    <property type="match status" value="2"/>
</dbReference>
<dbReference type="SUPFAM" id="SSF103481">
    <property type="entry name" value="Multidrug resistance efflux transporter EmrE"/>
    <property type="match status" value="2"/>
</dbReference>
<dbReference type="Proteomes" id="UP001242480">
    <property type="component" value="Unassembled WGS sequence"/>
</dbReference>
<dbReference type="InterPro" id="IPR037185">
    <property type="entry name" value="EmrE-like"/>
</dbReference>
<feature type="transmembrane region" description="Helical" evidence="5">
    <location>
        <begin position="78"/>
        <end position="99"/>
    </location>
</feature>
<comment type="subcellular location">
    <subcellularLocation>
        <location evidence="1">Membrane</location>
        <topology evidence="1">Multi-pass membrane protein</topology>
    </subcellularLocation>
</comment>
<organism evidence="7 8">
    <name type="scientific">Labrys wisconsinensis</name>
    <dbReference type="NCBI Taxonomy" id="425677"/>
    <lineage>
        <taxon>Bacteria</taxon>
        <taxon>Pseudomonadati</taxon>
        <taxon>Pseudomonadota</taxon>
        <taxon>Alphaproteobacteria</taxon>
        <taxon>Hyphomicrobiales</taxon>
        <taxon>Xanthobacteraceae</taxon>
        <taxon>Labrys</taxon>
    </lineage>
</organism>
<gene>
    <name evidence="7" type="ORF">QO011_000414</name>
</gene>
<keyword evidence="4 5" id="KW-0472">Membrane</keyword>
<dbReference type="RefSeq" id="WP_307266989.1">
    <property type="nucleotide sequence ID" value="NZ_JAUSVX010000001.1"/>
</dbReference>
<evidence type="ECO:0000256" key="5">
    <source>
        <dbReference type="SAM" id="Phobius"/>
    </source>
</evidence>
<protein>
    <submittedName>
        <fullName evidence="7">Drug/metabolite transporter (DMT)-like permease</fullName>
    </submittedName>
</protein>
<feature type="transmembrane region" description="Helical" evidence="5">
    <location>
        <begin position="48"/>
        <end position="66"/>
    </location>
</feature>
<evidence type="ECO:0000313" key="8">
    <source>
        <dbReference type="Proteomes" id="UP001242480"/>
    </source>
</evidence>
<feature type="transmembrane region" description="Helical" evidence="5">
    <location>
        <begin position="261"/>
        <end position="281"/>
    </location>
</feature>
<reference evidence="7 8" key="1">
    <citation type="submission" date="2023-07" db="EMBL/GenBank/DDBJ databases">
        <title>Genomic Encyclopedia of Type Strains, Phase IV (KMG-IV): sequencing the most valuable type-strain genomes for metagenomic binning, comparative biology and taxonomic classification.</title>
        <authorList>
            <person name="Goeker M."/>
        </authorList>
    </citation>
    <scope>NUCLEOTIDE SEQUENCE [LARGE SCALE GENOMIC DNA]</scope>
    <source>
        <strain evidence="7 8">DSM 19619</strain>
    </source>
</reference>
<feature type="transmembrane region" description="Helical" evidence="5">
    <location>
        <begin position="229"/>
        <end position="249"/>
    </location>
</feature>
<proteinExistence type="predicted"/>
<feature type="transmembrane region" description="Helical" evidence="5">
    <location>
        <begin position="164"/>
        <end position="184"/>
    </location>
</feature>
<evidence type="ECO:0000256" key="3">
    <source>
        <dbReference type="ARBA" id="ARBA00022989"/>
    </source>
</evidence>
<dbReference type="EMBL" id="JAUSVX010000001">
    <property type="protein sequence ID" value="MDQ0467419.1"/>
    <property type="molecule type" value="Genomic_DNA"/>
</dbReference>
<sequence length="316" mass="32757">MTDTPLTLPSHRPAAIASGDWLLLLALSVLWGGSFFFSKVALAEVPPLTMVLIRVGLAAAALLAVLRATGQTLPRQPSVWAAFFGMGFLNNLLPFSLIFWGQTQIASGLAAILNATTPLFTVVVAHWLTADEKATGGRVAGVLLGFAGVAAMIGPGLAGRLSGGVLGELACLGAALSYAFAGIFGRRFRRLGVPPLTTAFGQLAATTAMMLPIAALADGFWRLPMPSGTTWAALIALALASTALAYVIFFRLLGRIGATNLALVTFLIPVSAILLGGLVLGERLAPAQFAGMALIGLGLAAIDGRAWRLAKRRRGD</sequence>
<feature type="transmembrane region" description="Helical" evidence="5">
    <location>
        <begin position="21"/>
        <end position="42"/>
    </location>
</feature>
<comment type="caution">
    <text evidence="7">The sequence shown here is derived from an EMBL/GenBank/DDBJ whole genome shotgun (WGS) entry which is preliminary data.</text>
</comment>
<evidence type="ECO:0000256" key="2">
    <source>
        <dbReference type="ARBA" id="ARBA00022692"/>
    </source>
</evidence>
<feature type="transmembrane region" description="Helical" evidence="5">
    <location>
        <begin position="287"/>
        <end position="307"/>
    </location>
</feature>
<evidence type="ECO:0000313" key="7">
    <source>
        <dbReference type="EMBL" id="MDQ0467419.1"/>
    </source>
</evidence>
<feature type="transmembrane region" description="Helical" evidence="5">
    <location>
        <begin position="196"/>
        <end position="217"/>
    </location>
</feature>
<evidence type="ECO:0000259" key="6">
    <source>
        <dbReference type="Pfam" id="PF00892"/>
    </source>
</evidence>
<dbReference type="PANTHER" id="PTHR32322">
    <property type="entry name" value="INNER MEMBRANE TRANSPORTER"/>
    <property type="match status" value="1"/>
</dbReference>